<evidence type="ECO:0000313" key="2">
    <source>
        <dbReference type="EMBL" id="AQK61680.1"/>
    </source>
</evidence>
<organism evidence="2">
    <name type="scientific">Zea mays</name>
    <name type="common">Maize</name>
    <dbReference type="NCBI Taxonomy" id="4577"/>
    <lineage>
        <taxon>Eukaryota</taxon>
        <taxon>Viridiplantae</taxon>
        <taxon>Streptophyta</taxon>
        <taxon>Embryophyta</taxon>
        <taxon>Tracheophyta</taxon>
        <taxon>Spermatophyta</taxon>
        <taxon>Magnoliopsida</taxon>
        <taxon>Liliopsida</taxon>
        <taxon>Poales</taxon>
        <taxon>Poaceae</taxon>
        <taxon>PACMAD clade</taxon>
        <taxon>Panicoideae</taxon>
        <taxon>Andropogonodae</taxon>
        <taxon>Andropogoneae</taxon>
        <taxon>Tripsacinae</taxon>
        <taxon>Zea</taxon>
    </lineage>
</organism>
<sequence>MEVQFILSTGKPFCDGIMYLSTGQFSVIVMTEAHNNLIAEYFRRPQISKEADVMNQILKSNCTVRMRSYIETGCRVHCQNISNINQLSSCENGLKDHIKKDLA</sequence>
<gene>
    <name evidence="2" type="ORF">ZEAMMB73_Zm00001d012867</name>
</gene>
<accession>A0A1D6GDI2</accession>
<feature type="domain" description="DUF7795" evidence="1">
    <location>
        <begin position="40"/>
        <end position="100"/>
    </location>
</feature>
<dbReference type="PANTHER" id="PTHR35305">
    <property type="entry name" value="FAD-BINDING PROTEIN"/>
    <property type="match status" value="1"/>
</dbReference>
<dbReference type="AlphaFoldDB" id="A0A1D6GDI2"/>
<name>A0A1D6GDI2_MAIZE</name>
<proteinExistence type="predicted"/>
<dbReference type="InterPro" id="IPR056697">
    <property type="entry name" value="DUF7795"/>
</dbReference>
<protein>
    <recommendedName>
        <fullName evidence="1">DUF7795 domain-containing protein</fullName>
    </recommendedName>
</protein>
<evidence type="ECO:0000259" key="1">
    <source>
        <dbReference type="Pfam" id="PF25071"/>
    </source>
</evidence>
<dbReference type="PANTHER" id="PTHR35305:SF2">
    <property type="entry name" value="FAD-BINDING PROTEIN"/>
    <property type="match status" value="1"/>
</dbReference>
<dbReference type="Pfam" id="PF25071">
    <property type="entry name" value="DUF7795"/>
    <property type="match status" value="1"/>
</dbReference>
<reference evidence="2" key="1">
    <citation type="submission" date="2015-12" db="EMBL/GenBank/DDBJ databases">
        <title>Update maize B73 reference genome by single molecule sequencing technologies.</title>
        <authorList>
            <consortium name="Maize Genome Sequencing Project"/>
            <person name="Ware D."/>
        </authorList>
    </citation>
    <scope>NUCLEOTIDE SEQUENCE</scope>
    <source>
        <tissue evidence="2">Seedling</tissue>
    </source>
</reference>
<dbReference type="EMBL" id="CM000781">
    <property type="protein sequence ID" value="AQK61680.1"/>
    <property type="molecule type" value="Genomic_DNA"/>
</dbReference>